<reference evidence="1" key="2">
    <citation type="journal article" date="2021" name="PeerJ">
        <title>Extensive microbial diversity within the chicken gut microbiome revealed by metagenomics and culture.</title>
        <authorList>
            <person name="Gilroy R."/>
            <person name="Ravi A."/>
            <person name="Getino M."/>
            <person name="Pursley I."/>
            <person name="Horton D.L."/>
            <person name="Alikhan N.F."/>
            <person name="Baker D."/>
            <person name="Gharbi K."/>
            <person name="Hall N."/>
            <person name="Watson M."/>
            <person name="Adriaenssens E.M."/>
            <person name="Foster-Nyarko E."/>
            <person name="Jarju S."/>
            <person name="Secka A."/>
            <person name="Antonio M."/>
            <person name="Oren A."/>
            <person name="Chaudhuri R.R."/>
            <person name="La Ragione R."/>
            <person name="Hildebrand F."/>
            <person name="Pallen M.J."/>
        </authorList>
    </citation>
    <scope>NUCLEOTIDE SEQUENCE</scope>
    <source>
        <strain evidence="1">CHK147-3167</strain>
    </source>
</reference>
<sequence length="136" mass="15810">MKEQIDDARQKAILNVNHWGGRTMTYGGTLIMEDKSVYTYRYCLFMNEESGNNQQHSFLNNKNHLTKIKELSDGEFKKVISFIEEILKENYTDQQIFDYGYSVKVNHNGVKKEVKNVDSLYNKAKDLIASLTENNS</sequence>
<dbReference type="Proteomes" id="UP000886786">
    <property type="component" value="Unassembled WGS sequence"/>
</dbReference>
<evidence type="ECO:0000313" key="1">
    <source>
        <dbReference type="EMBL" id="HIQ91349.1"/>
    </source>
</evidence>
<evidence type="ECO:0000313" key="2">
    <source>
        <dbReference type="Proteomes" id="UP000886786"/>
    </source>
</evidence>
<name>A0A9D0ZRK3_9FIRM</name>
<organism evidence="1 2">
    <name type="scientific">Candidatus Coprosoma intestinipullorum</name>
    <dbReference type="NCBI Taxonomy" id="2840752"/>
    <lineage>
        <taxon>Bacteria</taxon>
        <taxon>Bacillati</taxon>
        <taxon>Bacillota</taxon>
        <taxon>Bacillota incertae sedis</taxon>
        <taxon>Candidatus Coprosoma</taxon>
    </lineage>
</organism>
<reference evidence="1" key="1">
    <citation type="submission" date="2020-10" db="EMBL/GenBank/DDBJ databases">
        <authorList>
            <person name="Gilroy R."/>
        </authorList>
    </citation>
    <scope>NUCLEOTIDE SEQUENCE</scope>
    <source>
        <strain evidence="1">CHK147-3167</strain>
    </source>
</reference>
<dbReference type="EMBL" id="DVFV01000122">
    <property type="protein sequence ID" value="HIQ91349.1"/>
    <property type="molecule type" value="Genomic_DNA"/>
</dbReference>
<gene>
    <name evidence="1" type="ORF">IAB27_07000</name>
</gene>
<accession>A0A9D0ZRK3</accession>
<protein>
    <submittedName>
        <fullName evidence="1">Uncharacterized protein</fullName>
    </submittedName>
</protein>
<comment type="caution">
    <text evidence="1">The sequence shown here is derived from an EMBL/GenBank/DDBJ whole genome shotgun (WGS) entry which is preliminary data.</text>
</comment>
<dbReference type="AlphaFoldDB" id="A0A9D0ZRK3"/>
<proteinExistence type="predicted"/>